<dbReference type="PANTHER" id="PTHR46082:SF6">
    <property type="entry name" value="AAA+ ATPASE DOMAIN-CONTAINING PROTEIN-RELATED"/>
    <property type="match status" value="1"/>
</dbReference>
<keyword evidence="2" id="KW-1185">Reference proteome</keyword>
<dbReference type="InterPro" id="IPR019734">
    <property type="entry name" value="TPR_rpt"/>
</dbReference>
<dbReference type="RefSeq" id="WP_378293471.1">
    <property type="nucleotide sequence ID" value="NZ_JBHSON010000202.1"/>
</dbReference>
<gene>
    <name evidence="1" type="ORF">ACFPZN_55675</name>
</gene>
<reference evidence="2" key="1">
    <citation type="journal article" date="2019" name="Int. J. Syst. Evol. Microbiol.">
        <title>The Global Catalogue of Microorganisms (GCM) 10K type strain sequencing project: providing services to taxonomists for standard genome sequencing and annotation.</title>
        <authorList>
            <consortium name="The Broad Institute Genomics Platform"/>
            <consortium name="The Broad Institute Genome Sequencing Center for Infectious Disease"/>
            <person name="Wu L."/>
            <person name="Ma J."/>
        </authorList>
    </citation>
    <scope>NUCLEOTIDE SEQUENCE [LARGE SCALE GENOMIC DNA]</scope>
    <source>
        <strain evidence="2">KCTC 42087</strain>
    </source>
</reference>
<sequence>MTSPPTPLDMAVALLREGRPIDAQELMVRELQKIEREHGRGGPAWASAQCDLGHVLLNSDQFDRAAECYRQACSGPVPADQEHRKDQITYRLNLGMALQHAGRLDEAADELRRNVQERMAFYGREHAGYAFGLEALADVLYRRGDLREALEAAEETVATFWRDGHERVAGALAQRAEILKAAGSEGPAFTGLEPLPDEIIERMALEAVNRIDRADPQTGAAVLTDLASLLEARLGPDHQATLNALSTLANLGHHLGDQRMRIETIRRVLASYDRQGAHEQALMTVLGLAMAYGDAGDTDAGLHEYAQALARAQRIDRPEMTSQVLRNWGLALKEAGRKEEAERRLREAVTEALRGADHEMLGRARIALGLFLQHEERLEEARSIVSEALAGMDPAHPDAVVGRSHLGAIAEGRSCGCGDMGGAVAEAFRQFVVHQLPAGLLSRFDVTVEDGDFKIQVELSREPEPEELERLDRVIQTGYADFRRRLTARV</sequence>
<dbReference type="InterPro" id="IPR011990">
    <property type="entry name" value="TPR-like_helical_dom_sf"/>
</dbReference>
<organism evidence="1 2">
    <name type="scientific">Actinomadura rugatobispora</name>
    <dbReference type="NCBI Taxonomy" id="1994"/>
    <lineage>
        <taxon>Bacteria</taxon>
        <taxon>Bacillati</taxon>
        <taxon>Actinomycetota</taxon>
        <taxon>Actinomycetes</taxon>
        <taxon>Streptosporangiales</taxon>
        <taxon>Thermomonosporaceae</taxon>
        <taxon>Actinomadura</taxon>
    </lineage>
</organism>
<dbReference type="EMBL" id="JBHSON010000202">
    <property type="protein sequence ID" value="MFC5754915.1"/>
    <property type="molecule type" value="Genomic_DNA"/>
</dbReference>
<dbReference type="SUPFAM" id="SSF48452">
    <property type="entry name" value="TPR-like"/>
    <property type="match status" value="2"/>
</dbReference>
<evidence type="ECO:0000313" key="1">
    <source>
        <dbReference type="EMBL" id="MFC5754915.1"/>
    </source>
</evidence>
<evidence type="ECO:0000313" key="2">
    <source>
        <dbReference type="Proteomes" id="UP001596074"/>
    </source>
</evidence>
<proteinExistence type="predicted"/>
<dbReference type="InterPro" id="IPR053137">
    <property type="entry name" value="NLR-like"/>
</dbReference>
<dbReference type="Proteomes" id="UP001596074">
    <property type="component" value="Unassembled WGS sequence"/>
</dbReference>
<protein>
    <submittedName>
        <fullName evidence="1">Tetratricopeptide repeat protein</fullName>
    </submittedName>
</protein>
<dbReference type="Gene3D" id="1.25.40.10">
    <property type="entry name" value="Tetratricopeptide repeat domain"/>
    <property type="match status" value="2"/>
</dbReference>
<dbReference type="PANTHER" id="PTHR46082">
    <property type="entry name" value="ATP/GTP-BINDING PROTEIN-RELATED"/>
    <property type="match status" value="1"/>
</dbReference>
<dbReference type="Pfam" id="PF13181">
    <property type="entry name" value="TPR_8"/>
    <property type="match status" value="1"/>
</dbReference>
<accession>A0ABW1AK69</accession>
<dbReference type="Pfam" id="PF13424">
    <property type="entry name" value="TPR_12"/>
    <property type="match status" value="1"/>
</dbReference>
<comment type="caution">
    <text evidence="1">The sequence shown here is derived from an EMBL/GenBank/DDBJ whole genome shotgun (WGS) entry which is preliminary data.</text>
</comment>
<name>A0ABW1AK69_9ACTN</name>